<evidence type="ECO:0000256" key="1">
    <source>
        <dbReference type="SAM" id="MobiDB-lite"/>
    </source>
</evidence>
<evidence type="ECO:0000313" key="4">
    <source>
        <dbReference type="Proteomes" id="UP000053424"/>
    </source>
</evidence>
<gene>
    <name evidence="3" type="ORF">M413DRAFT_449911</name>
</gene>
<dbReference type="EMBL" id="KN831833">
    <property type="protein sequence ID" value="KIM35063.1"/>
    <property type="molecule type" value="Genomic_DNA"/>
</dbReference>
<dbReference type="Proteomes" id="UP000053424">
    <property type="component" value="Unassembled WGS sequence"/>
</dbReference>
<evidence type="ECO:0000259" key="2">
    <source>
        <dbReference type="PROSITE" id="PS00028"/>
    </source>
</evidence>
<name>A0A0C2XAQ8_HEBCY</name>
<reference evidence="3 4" key="1">
    <citation type="submission" date="2014-04" db="EMBL/GenBank/DDBJ databases">
        <authorList>
            <consortium name="DOE Joint Genome Institute"/>
            <person name="Kuo A."/>
            <person name="Gay G."/>
            <person name="Dore J."/>
            <person name="Kohler A."/>
            <person name="Nagy L.G."/>
            <person name="Floudas D."/>
            <person name="Copeland A."/>
            <person name="Barry K.W."/>
            <person name="Cichocki N."/>
            <person name="Veneault-Fourrey C."/>
            <person name="LaButti K."/>
            <person name="Lindquist E.A."/>
            <person name="Lipzen A."/>
            <person name="Lundell T."/>
            <person name="Morin E."/>
            <person name="Murat C."/>
            <person name="Sun H."/>
            <person name="Tunlid A."/>
            <person name="Henrissat B."/>
            <person name="Grigoriev I.V."/>
            <person name="Hibbett D.S."/>
            <person name="Martin F."/>
            <person name="Nordberg H.P."/>
            <person name="Cantor M.N."/>
            <person name="Hua S.X."/>
        </authorList>
    </citation>
    <scope>NUCLEOTIDE SEQUENCE [LARGE SCALE GENOMIC DNA]</scope>
    <source>
        <strain evidence="4">h7</strain>
    </source>
</reference>
<feature type="compositionally biased region" description="Polar residues" evidence="1">
    <location>
        <begin position="1"/>
        <end position="10"/>
    </location>
</feature>
<dbReference type="AlphaFoldDB" id="A0A0C2XAQ8"/>
<keyword evidence="4" id="KW-1185">Reference proteome</keyword>
<accession>A0A0C2XAQ8</accession>
<dbReference type="OrthoDB" id="2664007at2759"/>
<feature type="region of interest" description="Disordered" evidence="1">
    <location>
        <begin position="1"/>
        <end position="61"/>
    </location>
</feature>
<dbReference type="PROSITE" id="PS00028">
    <property type="entry name" value="ZINC_FINGER_C2H2_1"/>
    <property type="match status" value="1"/>
</dbReference>
<proteinExistence type="predicted"/>
<dbReference type="HOGENOM" id="CLU_1219809_0_0_1"/>
<organism evidence="3 4">
    <name type="scientific">Hebeloma cylindrosporum</name>
    <dbReference type="NCBI Taxonomy" id="76867"/>
    <lineage>
        <taxon>Eukaryota</taxon>
        <taxon>Fungi</taxon>
        <taxon>Dikarya</taxon>
        <taxon>Basidiomycota</taxon>
        <taxon>Agaricomycotina</taxon>
        <taxon>Agaricomycetes</taxon>
        <taxon>Agaricomycetidae</taxon>
        <taxon>Agaricales</taxon>
        <taxon>Agaricineae</taxon>
        <taxon>Hymenogastraceae</taxon>
        <taxon>Hebeloma</taxon>
    </lineage>
</organism>
<evidence type="ECO:0000313" key="3">
    <source>
        <dbReference type="EMBL" id="KIM35063.1"/>
    </source>
</evidence>
<dbReference type="InterPro" id="IPR013087">
    <property type="entry name" value="Znf_C2H2_type"/>
</dbReference>
<reference evidence="4" key="2">
    <citation type="submission" date="2015-01" db="EMBL/GenBank/DDBJ databases">
        <title>Evolutionary Origins and Diversification of the Mycorrhizal Mutualists.</title>
        <authorList>
            <consortium name="DOE Joint Genome Institute"/>
            <consortium name="Mycorrhizal Genomics Consortium"/>
            <person name="Kohler A."/>
            <person name="Kuo A."/>
            <person name="Nagy L.G."/>
            <person name="Floudas D."/>
            <person name="Copeland A."/>
            <person name="Barry K.W."/>
            <person name="Cichocki N."/>
            <person name="Veneault-Fourrey C."/>
            <person name="LaButti K."/>
            <person name="Lindquist E.A."/>
            <person name="Lipzen A."/>
            <person name="Lundell T."/>
            <person name="Morin E."/>
            <person name="Murat C."/>
            <person name="Riley R."/>
            <person name="Ohm R."/>
            <person name="Sun H."/>
            <person name="Tunlid A."/>
            <person name="Henrissat B."/>
            <person name="Grigoriev I.V."/>
            <person name="Hibbett D.S."/>
            <person name="Martin F."/>
        </authorList>
    </citation>
    <scope>NUCLEOTIDE SEQUENCE [LARGE SCALE GENOMIC DNA]</scope>
    <source>
        <strain evidence="4">h7</strain>
    </source>
</reference>
<protein>
    <recommendedName>
        <fullName evidence="2">C2H2-type domain-containing protein</fullName>
    </recommendedName>
</protein>
<feature type="domain" description="C2H2-type" evidence="2">
    <location>
        <begin position="145"/>
        <end position="168"/>
    </location>
</feature>
<sequence>MDAASGSENSFPHPHALPERRQQRSKVNRKKPYDQKKKGTGRSKASSSTPPDVSSDSDLEEEDYFRPHQAIVCPFPVGDQRCGALVNSAKAMFKHLTVHGVDHRKSENVNSHLGGRCPLKDICNGRMKGGSIHRHLMEHFFHLKCPELGCRSTYSRCYELKRHCREEHNFGLTGKDDDYVVRKNCWD</sequence>